<dbReference type="EMBL" id="PYMO01000003">
    <property type="protein sequence ID" value="PSU26584.1"/>
    <property type="molecule type" value="Genomic_DNA"/>
</dbReference>
<evidence type="ECO:0000256" key="3">
    <source>
        <dbReference type="PROSITE-ProRule" id="PRU00169"/>
    </source>
</evidence>
<dbReference type="InterPro" id="IPR028976">
    <property type="entry name" value="CheC-like_sf"/>
</dbReference>
<dbReference type="Pfam" id="PF00072">
    <property type="entry name" value="Response_reg"/>
    <property type="match status" value="1"/>
</dbReference>
<feature type="modified residue" description="4-aspartylphosphate" evidence="3">
    <location>
        <position position="56"/>
    </location>
</feature>
<evidence type="ECO:0000256" key="2">
    <source>
        <dbReference type="ARBA" id="ARBA00022553"/>
    </source>
</evidence>
<dbReference type="Gene3D" id="3.40.50.2300">
    <property type="match status" value="1"/>
</dbReference>
<dbReference type="Proteomes" id="UP000241405">
    <property type="component" value="Unassembled WGS sequence"/>
</dbReference>
<evidence type="ECO:0000256" key="1">
    <source>
        <dbReference type="ARBA" id="ARBA00022500"/>
    </source>
</evidence>
<keyword evidence="1" id="KW-0145">Chemotaxis</keyword>
<dbReference type="InterPro" id="IPR011006">
    <property type="entry name" value="CheY-like_superfamily"/>
</dbReference>
<dbReference type="GO" id="GO:0006935">
    <property type="term" value="P:chemotaxis"/>
    <property type="evidence" value="ECO:0007669"/>
    <property type="project" value="UniProtKB-KW"/>
</dbReference>
<evidence type="ECO:0000259" key="4">
    <source>
        <dbReference type="PROSITE" id="PS50110"/>
    </source>
</evidence>
<evidence type="ECO:0000313" key="6">
    <source>
        <dbReference type="EMBL" id="PSU50790.1"/>
    </source>
</evidence>
<dbReference type="RefSeq" id="WP_107190536.1">
    <property type="nucleotide sequence ID" value="NZ_PYMN01000015.1"/>
</dbReference>
<dbReference type="SMART" id="SM00448">
    <property type="entry name" value="REC"/>
    <property type="match status" value="1"/>
</dbReference>
<dbReference type="InterPro" id="IPR001789">
    <property type="entry name" value="Sig_transdc_resp-reg_receiver"/>
</dbReference>
<dbReference type="PANTHER" id="PTHR44591:SF24">
    <property type="entry name" value="PROTEIN-GLUTAMATE METHYLESTERASE_PROTEIN-GLUTAMINE GLUTAMINASE 1"/>
    <property type="match status" value="1"/>
</dbReference>
<dbReference type="CDD" id="cd17593">
    <property type="entry name" value="REC_CheC-like"/>
    <property type="match status" value="1"/>
</dbReference>
<accession>A0A2T3JP19</accession>
<dbReference type="CDD" id="cd17910">
    <property type="entry name" value="CheC_ClassII"/>
    <property type="match status" value="1"/>
</dbReference>
<organism evidence="6 8">
    <name type="scientific">Photobacterium phosphoreum</name>
    <dbReference type="NCBI Taxonomy" id="659"/>
    <lineage>
        <taxon>Bacteria</taxon>
        <taxon>Pseudomonadati</taxon>
        <taxon>Pseudomonadota</taxon>
        <taxon>Gammaproteobacteria</taxon>
        <taxon>Vibrionales</taxon>
        <taxon>Vibrionaceae</taxon>
        <taxon>Photobacterium</taxon>
    </lineage>
</organism>
<reference evidence="7 8" key="1">
    <citation type="submission" date="2018-03" db="EMBL/GenBank/DDBJ databases">
        <title>Whole genome sequencing of Histamine producing bacteria.</title>
        <authorList>
            <person name="Butler K."/>
        </authorList>
    </citation>
    <scope>NUCLEOTIDE SEQUENCE [LARGE SCALE GENOMIC DNA]</scope>
    <source>
        <strain evidence="6 8">FS-6.1</strain>
        <strain evidence="5 7">FS-6.2</strain>
    </source>
</reference>
<dbReference type="Proteomes" id="UP000241618">
    <property type="component" value="Unassembled WGS sequence"/>
</dbReference>
<keyword evidence="7" id="KW-1185">Reference proteome</keyword>
<keyword evidence="2 3" id="KW-0597">Phosphoprotein</keyword>
<protein>
    <submittedName>
        <fullName evidence="6">Response regulator</fullName>
    </submittedName>
</protein>
<dbReference type="SUPFAM" id="SSF103039">
    <property type="entry name" value="CheC-like"/>
    <property type="match status" value="1"/>
</dbReference>
<dbReference type="InterPro" id="IPR050595">
    <property type="entry name" value="Bact_response_regulator"/>
</dbReference>
<dbReference type="SUPFAM" id="SSF52172">
    <property type="entry name" value="CheY-like"/>
    <property type="match status" value="1"/>
</dbReference>
<name>A0A2T3JP19_PHOPO</name>
<dbReference type="Gene3D" id="3.40.1550.10">
    <property type="entry name" value="CheC-like"/>
    <property type="match status" value="1"/>
</dbReference>
<dbReference type="AlphaFoldDB" id="A0A2T3JP19"/>
<feature type="domain" description="Response regulatory" evidence="4">
    <location>
        <begin position="6"/>
        <end position="121"/>
    </location>
</feature>
<evidence type="ECO:0000313" key="7">
    <source>
        <dbReference type="Proteomes" id="UP000241405"/>
    </source>
</evidence>
<dbReference type="PROSITE" id="PS50110">
    <property type="entry name" value="RESPONSE_REGULATORY"/>
    <property type="match status" value="1"/>
</dbReference>
<evidence type="ECO:0000313" key="8">
    <source>
        <dbReference type="Proteomes" id="UP000241618"/>
    </source>
</evidence>
<comment type="caution">
    <text evidence="6">The sequence shown here is derived from an EMBL/GenBank/DDBJ whole genome shotgun (WGS) entry which is preliminary data.</text>
</comment>
<proteinExistence type="predicted"/>
<gene>
    <name evidence="6" type="ORF">C9J18_13920</name>
    <name evidence="5" type="ORF">CTM96_05350</name>
</gene>
<dbReference type="GO" id="GO:0000160">
    <property type="term" value="P:phosphorelay signal transduction system"/>
    <property type="evidence" value="ECO:0007669"/>
    <property type="project" value="InterPro"/>
</dbReference>
<dbReference type="EMBL" id="PYMP01000013">
    <property type="protein sequence ID" value="PSU50790.1"/>
    <property type="molecule type" value="Genomic_DNA"/>
</dbReference>
<dbReference type="PANTHER" id="PTHR44591">
    <property type="entry name" value="STRESS RESPONSE REGULATOR PROTEIN 1"/>
    <property type="match status" value="1"/>
</dbReference>
<evidence type="ECO:0000313" key="5">
    <source>
        <dbReference type="EMBL" id="PSU26584.1"/>
    </source>
</evidence>
<sequence length="328" mass="36547">MIKNINILICDDSVLVHKSITRLLQLCSNATFFYAENGKEGLNCLKNVDIDIMFLDLTMPVMDGFSVLKSLPIRNFNTTIIVLSADVQLTAMERCLALGADYFLSKPFDNDELTKLSQHLGLVFDSDTFITSDTHLVHDPIESMRELANIALGRGAAIISDHLGDFIKMPLPNVAFMKSSDLSMAIADIRNGNGSELIAITQRFVGGGIHGEALVELHGKDIHLFGDKLGFSQTDEYKNEVVIDIANLMVSSFLVALSEQIAIPFSVRQPIVLEEYMNLHHTHCDAQTFFTIEYTYKAEMLDVECEVLFIMDSHSLNVINNKVTESLH</sequence>